<accession>A0A9D4QRE6</accession>
<reference evidence="2" key="2">
    <citation type="submission" date="2020-11" db="EMBL/GenBank/DDBJ databases">
        <authorList>
            <person name="McCartney M.A."/>
            <person name="Auch B."/>
            <person name="Kono T."/>
            <person name="Mallez S."/>
            <person name="Becker A."/>
            <person name="Gohl D.M."/>
            <person name="Silverstein K.A.T."/>
            <person name="Koren S."/>
            <person name="Bechman K.B."/>
            <person name="Herman A."/>
            <person name="Abrahante J.E."/>
            <person name="Garbe J."/>
        </authorList>
    </citation>
    <scope>NUCLEOTIDE SEQUENCE</scope>
    <source>
        <strain evidence="2">Duluth1</strain>
        <tissue evidence="2">Whole animal</tissue>
    </source>
</reference>
<keyword evidence="3" id="KW-1185">Reference proteome</keyword>
<reference evidence="2" key="1">
    <citation type="journal article" date="2019" name="bioRxiv">
        <title>The Genome of the Zebra Mussel, Dreissena polymorpha: A Resource for Invasive Species Research.</title>
        <authorList>
            <person name="McCartney M.A."/>
            <person name="Auch B."/>
            <person name="Kono T."/>
            <person name="Mallez S."/>
            <person name="Zhang Y."/>
            <person name="Obille A."/>
            <person name="Becker A."/>
            <person name="Abrahante J.E."/>
            <person name="Garbe J."/>
            <person name="Badalamenti J.P."/>
            <person name="Herman A."/>
            <person name="Mangelson H."/>
            <person name="Liachko I."/>
            <person name="Sullivan S."/>
            <person name="Sone E.D."/>
            <person name="Koren S."/>
            <person name="Silverstein K.A.T."/>
            <person name="Beckman K.B."/>
            <person name="Gohl D.M."/>
        </authorList>
    </citation>
    <scope>NUCLEOTIDE SEQUENCE</scope>
    <source>
        <strain evidence="2">Duluth1</strain>
        <tissue evidence="2">Whole animal</tissue>
    </source>
</reference>
<evidence type="ECO:0000256" key="1">
    <source>
        <dbReference type="SAM" id="MobiDB-lite"/>
    </source>
</evidence>
<gene>
    <name evidence="2" type="ORF">DPMN_112967</name>
</gene>
<proteinExistence type="predicted"/>
<comment type="caution">
    <text evidence="2">The sequence shown here is derived from an EMBL/GenBank/DDBJ whole genome shotgun (WGS) entry which is preliminary data.</text>
</comment>
<dbReference type="AlphaFoldDB" id="A0A9D4QRE6"/>
<organism evidence="2 3">
    <name type="scientific">Dreissena polymorpha</name>
    <name type="common">Zebra mussel</name>
    <name type="synonym">Mytilus polymorpha</name>
    <dbReference type="NCBI Taxonomy" id="45954"/>
    <lineage>
        <taxon>Eukaryota</taxon>
        <taxon>Metazoa</taxon>
        <taxon>Spiralia</taxon>
        <taxon>Lophotrochozoa</taxon>
        <taxon>Mollusca</taxon>
        <taxon>Bivalvia</taxon>
        <taxon>Autobranchia</taxon>
        <taxon>Heteroconchia</taxon>
        <taxon>Euheterodonta</taxon>
        <taxon>Imparidentia</taxon>
        <taxon>Neoheterodontei</taxon>
        <taxon>Myida</taxon>
        <taxon>Dreissenoidea</taxon>
        <taxon>Dreissenidae</taxon>
        <taxon>Dreissena</taxon>
    </lineage>
</organism>
<protein>
    <submittedName>
        <fullName evidence="2">Uncharacterized protein</fullName>
    </submittedName>
</protein>
<evidence type="ECO:0000313" key="2">
    <source>
        <dbReference type="EMBL" id="KAH3839535.1"/>
    </source>
</evidence>
<name>A0A9D4QRE6_DREPO</name>
<dbReference type="Proteomes" id="UP000828390">
    <property type="component" value="Unassembled WGS sequence"/>
</dbReference>
<dbReference type="EMBL" id="JAIWYP010000004">
    <property type="protein sequence ID" value="KAH3839535.1"/>
    <property type="molecule type" value="Genomic_DNA"/>
</dbReference>
<feature type="compositionally biased region" description="Polar residues" evidence="1">
    <location>
        <begin position="1"/>
        <end position="13"/>
    </location>
</feature>
<sequence length="120" mass="13627">MTQPVNSNTSSAYSMKEQGHAGWKSIRMEKSKIMVNIKKTQKIMKLKKENSFKYLGAILFTDGAITDGVRIRMSMATAAMGSLKRLWRKYFISRQVQAIQVPHSFHPSGRLRDLNALNGH</sequence>
<evidence type="ECO:0000313" key="3">
    <source>
        <dbReference type="Proteomes" id="UP000828390"/>
    </source>
</evidence>
<feature type="region of interest" description="Disordered" evidence="1">
    <location>
        <begin position="1"/>
        <end position="20"/>
    </location>
</feature>